<dbReference type="PROSITE" id="PS51257">
    <property type="entry name" value="PROKAR_LIPOPROTEIN"/>
    <property type="match status" value="1"/>
</dbReference>
<dbReference type="Proteomes" id="UP001500253">
    <property type="component" value="Unassembled WGS sequence"/>
</dbReference>
<evidence type="ECO:0000313" key="8">
    <source>
        <dbReference type="Proteomes" id="UP001500253"/>
    </source>
</evidence>
<comment type="similarity">
    <text evidence="2 4">Belongs to the bacterial solute-binding protein 3 family.</text>
</comment>
<organism evidence="7 8">
    <name type="scientific">Streptomyces cuspidosporus</name>
    <dbReference type="NCBI Taxonomy" id="66882"/>
    <lineage>
        <taxon>Bacteria</taxon>
        <taxon>Bacillati</taxon>
        <taxon>Actinomycetota</taxon>
        <taxon>Actinomycetes</taxon>
        <taxon>Kitasatosporales</taxon>
        <taxon>Streptomycetaceae</taxon>
        <taxon>Streptomyces</taxon>
    </lineage>
</organism>
<dbReference type="InterPro" id="IPR018313">
    <property type="entry name" value="SBP_3_CS"/>
</dbReference>
<dbReference type="InterPro" id="IPR001638">
    <property type="entry name" value="Solute-binding_3/MltF_N"/>
</dbReference>
<dbReference type="PANTHER" id="PTHR35936">
    <property type="entry name" value="MEMBRANE-BOUND LYTIC MUREIN TRANSGLYCOSYLASE F"/>
    <property type="match status" value="1"/>
</dbReference>
<dbReference type="SMART" id="SM00062">
    <property type="entry name" value="PBPb"/>
    <property type="match status" value="1"/>
</dbReference>
<evidence type="ECO:0000256" key="2">
    <source>
        <dbReference type="ARBA" id="ARBA00010333"/>
    </source>
</evidence>
<feature type="chain" id="PRO_5047041377" evidence="5">
    <location>
        <begin position="24"/>
        <end position="283"/>
    </location>
</feature>
<keyword evidence="3 5" id="KW-0732">Signal</keyword>
<name>A0ABN3FDP6_9ACTN</name>
<sequence length="283" mass="30035">MGKFRSVRGVVLAVALLSFTAVGCGSGSSTGQAGSAANTYGVGTGGTLKIGTSNNTKPYTYQENGKLVGFDVDLITAVAHKLKLKPQFVSLEFAGLLPAVNNKQFDVAAAAVGITPPRKKMVDFSDGYLAGYFGVLTRPKSGITSDVASVKGKRIAVLQGSISDMNSGTFIPGAQIVRFPDNNTADLALKNNRVDGFFNDFEPNLAITKKYPDLHLKQPITVPATDFPAGWAVRKGNTKLLSGLNRALKEVVADGTWLKLYKKYFPQDPVPSSSELPPYTAKG</sequence>
<gene>
    <name evidence="7" type="ORF">GCM10010246_07760</name>
</gene>
<keyword evidence="8" id="KW-1185">Reference proteome</keyword>
<evidence type="ECO:0000313" key="7">
    <source>
        <dbReference type="EMBL" id="GAA2328047.1"/>
    </source>
</evidence>
<evidence type="ECO:0000256" key="5">
    <source>
        <dbReference type="SAM" id="SignalP"/>
    </source>
</evidence>
<comment type="caution">
    <text evidence="7">The sequence shown here is derived from an EMBL/GenBank/DDBJ whole genome shotgun (WGS) entry which is preliminary data.</text>
</comment>
<evidence type="ECO:0000256" key="1">
    <source>
        <dbReference type="ARBA" id="ARBA00004196"/>
    </source>
</evidence>
<comment type="subcellular location">
    <subcellularLocation>
        <location evidence="1">Cell envelope</location>
    </subcellularLocation>
</comment>
<dbReference type="EMBL" id="BAAASD010000002">
    <property type="protein sequence ID" value="GAA2328047.1"/>
    <property type="molecule type" value="Genomic_DNA"/>
</dbReference>
<proteinExistence type="inferred from homology"/>
<dbReference type="SUPFAM" id="SSF53850">
    <property type="entry name" value="Periplasmic binding protein-like II"/>
    <property type="match status" value="1"/>
</dbReference>
<evidence type="ECO:0000259" key="6">
    <source>
        <dbReference type="SMART" id="SM00062"/>
    </source>
</evidence>
<dbReference type="PROSITE" id="PS01039">
    <property type="entry name" value="SBP_BACTERIAL_3"/>
    <property type="match status" value="1"/>
</dbReference>
<protein>
    <submittedName>
        <fullName evidence="7">ABC transporter substrate-binding protein</fullName>
    </submittedName>
</protein>
<evidence type="ECO:0000256" key="4">
    <source>
        <dbReference type="RuleBase" id="RU003744"/>
    </source>
</evidence>
<evidence type="ECO:0000256" key="3">
    <source>
        <dbReference type="ARBA" id="ARBA00022729"/>
    </source>
</evidence>
<feature type="signal peptide" evidence="5">
    <location>
        <begin position="1"/>
        <end position="23"/>
    </location>
</feature>
<feature type="domain" description="Solute-binding protein family 3/N-terminal" evidence="6">
    <location>
        <begin position="47"/>
        <end position="268"/>
    </location>
</feature>
<dbReference type="Pfam" id="PF00497">
    <property type="entry name" value="SBP_bac_3"/>
    <property type="match status" value="1"/>
</dbReference>
<dbReference type="PANTHER" id="PTHR35936:SF17">
    <property type="entry name" value="ARGININE-BINDING EXTRACELLULAR PROTEIN ARTP"/>
    <property type="match status" value="1"/>
</dbReference>
<dbReference type="Gene3D" id="3.40.190.10">
    <property type="entry name" value="Periplasmic binding protein-like II"/>
    <property type="match status" value="2"/>
</dbReference>
<dbReference type="RefSeq" id="WP_346173050.1">
    <property type="nucleotide sequence ID" value="NZ_BAAASD010000002.1"/>
</dbReference>
<dbReference type="CDD" id="cd13530">
    <property type="entry name" value="PBP2_peptides_like"/>
    <property type="match status" value="1"/>
</dbReference>
<reference evidence="8" key="1">
    <citation type="journal article" date="2019" name="Int. J. Syst. Evol. Microbiol.">
        <title>The Global Catalogue of Microorganisms (GCM) 10K type strain sequencing project: providing services to taxonomists for standard genome sequencing and annotation.</title>
        <authorList>
            <consortium name="The Broad Institute Genomics Platform"/>
            <consortium name="The Broad Institute Genome Sequencing Center for Infectious Disease"/>
            <person name="Wu L."/>
            <person name="Ma J."/>
        </authorList>
    </citation>
    <scope>NUCLEOTIDE SEQUENCE [LARGE SCALE GENOMIC DNA]</scope>
    <source>
        <strain evidence="8">JCM 4316</strain>
    </source>
</reference>
<accession>A0ABN3FDP6</accession>